<evidence type="ECO:0000256" key="1">
    <source>
        <dbReference type="ARBA" id="ARBA00023118"/>
    </source>
</evidence>
<dbReference type="EMBL" id="FPKX01000049">
    <property type="protein sequence ID" value="SFZ98430.1"/>
    <property type="molecule type" value="Genomic_DNA"/>
</dbReference>
<organism evidence="3">
    <name type="scientific">hydrothermal vent metagenome</name>
    <dbReference type="NCBI Taxonomy" id="652676"/>
    <lineage>
        <taxon>unclassified sequences</taxon>
        <taxon>metagenomes</taxon>
        <taxon>ecological metagenomes</taxon>
    </lineage>
</organism>
<dbReference type="PANTHER" id="PTHR35579">
    <property type="entry name" value="CRISPR SYSTEM CMS ENDORIBONUCLEASE CSM3"/>
    <property type="match status" value="1"/>
</dbReference>
<accession>A0A1W1EEI8</accession>
<evidence type="ECO:0000313" key="3">
    <source>
        <dbReference type="EMBL" id="SFZ98430.1"/>
    </source>
</evidence>
<gene>
    <name evidence="3" type="ORF">MNB_SV-5-1118</name>
</gene>
<dbReference type="GO" id="GO:0051607">
    <property type="term" value="P:defense response to virus"/>
    <property type="evidence" value="ECO:0007669"/>
    <property type="project" value="UniProtKB-KW"/>
</dbReference>
<dbReference type="PANTHER" id="PTHR35579:SF3">
    <property type="entry name" value="CRISPR SYSTEM CMS ENDORIBONUCLEASE CSM3"/>
    <property type="match status" value="1"/>
</dbReference>
<protein>
    <submittedName>
        <fullName evidence="3">DUF324 domain-containing protein</fullName>
    </submittedName>
</protein>
<evidence type="ECO:0000259" key="2">
    <source>
        <dbReference type="Pfam" id="PF03787"/>
    </source>
</evidence>
<dbReference type="Pfam" id="PF03787">
    <property type="entry name" value="RAMPs"/>
    <property type="match status" value="1"/>
</dbReference>
<feature type="domain" description="CRISPR type III-associated protein" evidence="2">
    <location>
        <begin position="7"/>
        <end position="184"/>
    </location>
</feature>
<dbReference type="CDD" id="cd09726">
    <property type="entry name" value="RAMP_I_III"/>
    <property type="match status" value="1"/>
</dbReference>
<name>A0A1W1EEI8_9ZZZZ</name>
<keyword evidence="1" id="KW-0051">Antiviral defense</keyword>
<sequence>MTLKYEIQFLDYWHMGSGLSFGAKLDSAVIRDKENIPYVPGKTIKGLVREMAEEFGCDFLNHCFGGTTDDKEKCYDEAKKNVEGTCYFSNAKIQETTKQQIITNKLQDNLYSELASTKIGRKGNKNETEGISVDNSLREIEVVIPISVFGEINDLDEKFIENMTKSLTMIKRMGLNRNRGLGRCQISILEVV</sequence>
<dbReference type="InterPro" id="IPR005537">
    <property type="entry name" value="RAMP_III_fam"/>
</dbReference>
<dbReference type="AlphaFoldDB" id="A0A1W1EEI8"/>
<proteinExistence type="predicted"/>
<reference evidence="3" key="1">
    <citation type="submission" date="2016-10" db="EMBL/GenBank/DDBJ databases">
        <authorList>
            <person name="de Groot N.N."/>
        </authorList>
    </citation>
    <scope>NUCLEOTIDE SEQUENCE</scope>
</reference>
<dbReference type="InterPro" id="IPR052216">
    <property type="entry name" value="CRISPR_Csm3_endoribonuclease"/>
</dbReference>